<evidence type="ECO:0000313" key="5">
    <source>
        <dbReference type="Proteomes" id="UP000271678"/>
    </source>
</evidence>
<evidence type="ECO:0000313" key="4">
    <source>
        <dbReference type="EMBL" id="RNI23190.1"/>
    </source>
</evidence>
<dbReference type="AlphaFoldDB" id="A0A3M9MC89"/>
<comment type="caution">
    <text evidence="4">The sequence shown here is derived from an EMBL/GenBank/DDBJ whole genome shotgun (WGS) entry which is preliminary data.</text>
</comment>
<dbReference type="Pfam" id="PF25976">
    <property type="entry name" value="LpqB_N"/>
    <property type="match status" value="1"/>
</dbReference>
<feature type="transmembrane region" description="Helical" evidence="2">
    <location>
        <begin position="71"/>
        <end position="92"/>
    </location>
</feature>
<dbReference type="InterPro" id="IPR059026">
    <property type="entry name" value="LpqB_N"/>
</dbReference>
<dbReference type="SMART" id="SM00909">
    <property type="entry name" value="Germane"/>
    <property type="match status" value="1"/>
</dbReference>
<keyword evidence="2" id="KW-0812">Transmembrane</keyword>
<reference evidence="4 5" key="1">
    <citation type="submission" date="2018-11" db="EMBL/GenBank/DDBJ databases">
        <title>Draft genome of Simplicispira Flexivirga sp. BO-16.</title>
        <authorList>
            <person name="Im W.T."/>
        </authorList>
    </citation>
    <scope>NUCLEOTIDE SEQUENCE [LARGE SCALE GENOMIC DNA]</scope>
    <source>
        <strain evidence="4 5">BO-16</strain>
    </source>
</reference>
<dbReference type="InterPro" id="IPR018910">
    <property type="entry name" value="LpqB_C"/>
</dbReference>
<dbReference type="EMBL" id="RJJQ01000005">
    <property type="protein sequence ID" value="RNI23190.1"/>
    <property type="molecule type" value="Genomic_DNA"/>
</dbReference>
<feature type="region of interest" description="Disordered" evidence="1">
    <location>
        <begin position="1"/>
        <end position="64"/>
    </location>
</feature>
<gene>
    <name evidence="4" type="ORF">EFY87_07075</name>
</gene>
<keyword evidence="2" id="KW-1133">Transmembrane helix</keyword>
<sequence length="668" mass="70068">MGRAGQRRVLPAHPAGACRPADRALAGHARAGRFQHRHRDAEGQQPHHGHPRRRRAGRPQRPGRRAMALRALIRAGAISLAVLAAAGCSGLPTSSRVQAGQAIDNHPPAVGNIEYPPPAPGASQGEIVEGFLDATGGANPNYDRAREYLTRAASADWQPHSAVVTLGTPDTLSTGPDTITATQTVTGLLDSSGHLTEQPAGTVKQAGFQLAKVNGQWRISSVPKGFGLWMNVVQFKRVYQPEEIYYPAANASTLVPDTRWYPQVGLVSSLAAAVLEGAPPWLRGMTLEPLPAGSRLTGSSVSIDNNGVATVNVSDKVLAATPEQRTGLWASMLATLTQVSDVRRVVVVVDGARLQSTDLPDAPSVPTDVGYTVVSGNPAQLIARTSPTTLQWTDPDESIGTDVREHNQFKTQPTLPTISRNWYRIAASADGSQLAAIDGANATLGRWVNGRQTQISGFGTGLVTPSFSSAKSLTGSTVNELWVAGESVPANRSGKADDATIWALDESLPLDDAQPQPVSAPWLRGMTIRAIRVSPDGERIAVVAQPPKGPTQVLVAAIVRDKKGHAQSLTTPLRVAASLTNVLDVGWVDYVTLAVLDSDYQNTVQVTNVPIGGLSSSLGDAPGGQYLVASGGGASSIYVETVRGTVVTKVGATWQRVGGLTAVVAAGT</sequence>
<dbReference type="InterPro" id="IPR019606">
    <property type="entry name" value="GerMN"/>
</dbReference>
<dbReference type="Pfam" id="PF10647">
    <property type="entry name" value="Gmad1"/>
    <property type="match status" value="1"/>
</dbReference>
<protein>
    <recommendedName>
        <fullName evidence="3">GerMN domain-containing protein</fullName>
    </recommendedName>
</protein>
<proteinExistence type="predicted"/>
<accession>A0A3M9MC89</accession>
<evidence type="ECO:0000256" key="2">
    <source>
        <dbReference type="SAM" id="Phobius"/>
    </source>
</evidence>
<feature type="compositionally biased region" description="Basic residues" evidence="1">
    <location>
        <begin position="47"/>
        <end position="64"/>
    </location>
</feature>
<name>A0A3M9MC89_9MICO</name>
<keyword evidence="5" id="KW-1185">Reference proteome</keyword>
<dbReference type="Pfam" id="PF10646">
    <property type="entry name" value="Germane"/>
    <property type="match status" value="1"/>
</dbReference>
<feature type="domain" description="GerMN" evidence="3">
    <location>
        <begin position="267"/>
        <end position="358"/>
    </location>
</feature>
<keyword evidence="2" id="KW-0472">Membrane</keyword>
<evidence type="ECO:0000256" key="1">
    <source>
        <dbReference type="SAM" id="MobiDB-lite"/>
    </source>
</evidence>
<evidence type="ECO:0000259" key="3">
    <source>
        <dbReference type="SMART" id="SM00909"/>
    </source>
</evidence>
<organism evidence="4 5">
    <name type="scientific">Flexivirga caeni</name>
    <dbReference type="NCBI Taxonomy" id="2294115"/>
    <lineage>
        <taxon>Bacteria</taxon>
        <taxon>Bacillati</taxon>
        <taxon>Actinomycetota</taxon>
        <taxon>Actinomycetes</taxon>
        <taxon>Micrococcales</taxon>
        <taxon>Dermacoccaceae</taxon>
        <taxon>Flexivirga</taxon>
    </lineage>
</organism>
<dbReference type="Proteomes" id="UP000271678">
    <property type="component" value="Unassembled WGS sequence"/>
</dbReference>